<dbReference type="Proteomes" id="UP000237000">
    <property type="component" value="Unassembled WGS sequence"/>
</dbReference>
<reference evidence="10" key="1">
    <citation type="submission" date="2016-06" db="EMBL/GenBank/DDBJ databases">
        <title>Parallel loss of symbiosis genes in relatives of nitrogen-fixing non-legume Parasponia.</title>
        <authorList>
            <person name="Van Velzen R."/>
            <person name="Holmer R."/>
            <person name="Bu F."/>
            <person name="Rutten L."/>
            <person name="Van Zeijl A."/>
            <person name="Liu W."/>
            <person name="Santuari L."/>
            <person name="Cao Q."/>
            <person name="Sharma T."/>
            <person name="Shen D."/>
            <person name="Roswanjaya Y."/>
            <person name="Wardhani T."/>
            <person name="Kalhor M.S."/>
            <person name="Jansen J."/>
            <person name="Van den Hoogen J."/>
            <person name="Gungor B."/>
            <person name="Hartog M."/>
            <person name="Hontelez J."/>
            <person name="Verver J."/>
            <person name="Yang W.-C."/>
            <person name="Schijlen E."/>
            <person name="Repin R."/>
            <person name="Schilthuizen M."/>
            <person name="Schranz E."/>
            <person name="Heidstra R."/>
            <person name="Miyata K."/>
            <person name="Fedorova E."/>
            <person name="Kohlen W."/>
            <person name="Bisseling T."/>
            <person name="Smit S."/>
            <person name="Geurts R."/>
        </authorList>
    </citation>
    <scope>NUCLEOTIDE SEQUENCE [LARGE SCALE GENOMIC DNA]</scope>
    <source>
        <strain evidence="10">cv. RG33-2</strain>
    </source>
</reference>
<dbReference type="OrthoDB" id="1526598at2759"/>
<dbReference type="SUPFAM" id="SSF52200">
    <property type="entry name" value="Toll/Interleukin receptor TIR domain"/>
    <property type="match status" value="1"/>
</dbReference>
<accession>A0A2P5EQH8</accession>
<dbReference type="GO" id="GO:0006952">
    <property type="term" value="P:defense response"/>
    <property type="evidence" value="ECO:0007669"/>
    <property type="project" value="InterPro"/>
</dbReference>
<gene>
    <name evidence="9" type="primary">TorTNL19</name>
    <name evidence="9" type="ORF">TorRG33x02_164640</name>
</gene>
<protein>
    <recommendedName>
        <fullName evidence="1">ADP-ribosyl cyclase/cyclic ADP-ribose hydrolase</fullName>
        <ecNumber evidence="1">3.2.2.6</ecNumber>
    </recommendedName>
</protein>
<dbReference type="PANTHER" id="PTHR11017">
    <property type="entry name" value="LEUCINE-RICH REPEAT-CONTAINING PROTEIN"/>
    <property type="match status" value="1"/>
</dbReference>
<keyword evidence="10" id="KW-1185">Reference proteome</keyword>
<feature type="domain" description="TIR" evidence="8">
    <location>
        <begin position="16"/>
        <end position="183"/>
    </location>
</feature>
<dbReference type="InterPro" id="IPR000157">
    <property type="entry name" value="TIR_dom"/>
</dbReference>
<dbReference type="InterPro" id="IPR032675">
    <property type="entry name" value="LRR_dom_sf"/>
</dbReference>
<dbReference type="Gene3D" id="3.40.50.300">
    <property type="entry name" value="P-loop containing nucleotide triphosphate hydrolases"/>
    <property type="match status" value="1"/>
</dbReference>
<sequence>MADAASSSSSSSSTKKKYHVFISFRGEDTRKSFTSHLYNALCEKKINTYIDEESLKKGDEISPTLLEAIESSKISVVILSENYASSRWCLDELSHILRCKETNNQIVVPVFYGVDPSDVRKQQHSYASAFAAHEVRFKDQMDKVQQWRNSLTRVADLSGFDSSNFGSDSKLVEEILQDVMKKLDPLFPCHEYPKDLVGIDKRIEHVESMLNISTSDIRIVGIWGMGGIGKTTLARVVFNRFVTTGQFEGYCFLESVKETRRHKLTKLQMTLFSELLREKNLNLVNQFIKDRLRRTKVLIVLDDIDDKDQLEYLAGDHMEVLTFIPVDATYEVEKLDSCESLELFCLKAFRRNSPISDYINLSHQAVSYAKGIPLALKVLGSHLYSKSINEWESALDKLKKSPYTKIQKVLKISYDGLEEDEQQIFLDIVCFFKGQDENFVKRMLYTFGRYVDIGIKILVDRCLITVTNSSIQVHDLLQQMGQRIVLEESKKPGERSRLWLTEDICHVLKHNTYLSMSETSIEQVPSSIERLIHLNTFDLRDCKMLKSLPTSIWKLKFLRRLLLNGCLRLENLQESLERFTDFDLNGACIRKSPFSVENPVKVDTSGLNYCQNLQLIPDNIYNMRLTDLNLSDCLKLKNLPPLSIGLLFLESLNLSRTSISEIPDEFFRYLPVLHNLSLCGTGIRTIPSSIKMSKLRQLHITNCESLEFLPELPISMKLVDASGCTSLQMVSNASTEIQSLSVSNTATASEEEFWSYECYYREELRFCDCLKLDHNNIITEFQIRALRLRFLPRPKGIEFPLRFGDLDVFISFPGDEIQEWFNYQNENGGSLLNMKLPQHFHDSTNFMRFASCVVVAPELNGESTNSNVCIHYFTLKCDVKVKTNRGQRCFNFETNFCDFTNDSSNHVLMWYFRRDEINLFAAKEISFDFHTVVEGSSTNRSFEDVYPTSPFTFKVKRCGIRMLRLQDAVKYGIIKSESVQREPNVKANELEPSGLEIVDLEANEPPPKRKSRWHKLELLNLHRLNKDRKEAQLRRLQAQLRRLQLCLEPCSFNTRKEELLK</sequence>
<proteinExistence type="predicted"/>
<dbReference type="FunFam" id="3.40.50.10140:FF:000007">
    <property type="entry name" value="Disease resistance protein (TIR-NBS-LRR class)"/>
    <property type="match status" value="1"/>
</dbReference>
<dbReference type="InterPro" id="IPR044974">
    <property type="entry name" value="Disease_R_plants"/>
</dbReference>
<dbReference type="InterPro" id="IPR002182">
    <property type="entry name" value="NB-ARC"/>
</dbReference>
<comment type="caution">
    <text evidence="9">The sequence shown here is derived from an EMBL/GenBank/DDBJ whole genome shotgun (WGS) entry which is preliminary data.</text>
</comment>
<dbReference type="Gene3D" id="3.80.10.10">
    <property type="entry name" value="Ribonuclease Inhibitor"/>
    <property type="match status" value="2"/>
</dbReference>
<dbReference type="GO" id="GO:0007165">
    <property type="term" value="P:signal transduction"/>
    <property type="evidence" value="ECO:0007669"/>
    <property type="project" value="InterPro"/>
</dbReference>
<keyword evidence="7" id="KW-0175">Coiled coil</keyword>
<dbReference type="SMART" id="SM00255">
    <property type="entry name" value="TIR"/>
    <property type="match status" value="1"/>
</dbReference>
<dbReference type="Gene3D" id="1.10.8.430">
    <property type="entry name" value="Helical domain of apoptotic protease-activating factors"/>
    <property type="match status" value="1"/>
</dbReference>
<keyword evidence="4" id="KW-0378">Hydrolase</keyword>
<evidence type="ECO:0000256" key="6">
    <source>
        <dbReference type="ARBA" id="ARBA00047304"/>
    </source>
</evidence>
<dbReference type="SUPFAM" id="SSF52540">
    <property type="entry name" value="P-loop containing nucleoside triphosphate hydrolases"/>
    <property type="match status" value="1"/>
</dbReference>
<dbReference type="InterPro" id="IPR042197">
    <property type="entry name" value="Apaf_helical"/>
</dbReference>
<name>A0A2P5EQH8_TREOI</name>
<feature type="coiled-coil region" evidence="7">
    <location>
        <begin position="1019"/>
        <end position="1046"/>
    </location>
</feature>
<dbReference type="InParanoid" id="A0A2P5EQH8"/>
<dbReference type="Pfam" id="PF20160">
    <property type="entry name" value="C-JID"/>
    <property type="match status" value="1"/>
</dbReference>
<dbReference type="InterPro" id="IPR035897">
    <property type="entry name" value="Toll_tir_struct_dom_sf"/>
</dbReference>
<dbReference type="FunFam" id="1.10.8.430:FF:000002">
    <property type="entry name" value="Disease resistance protein (TIR-NBS-LRR class)"/>
    <property type="match status" value="1"/>
</dbReference>
<evidence type="ECO:0000313" key="9">
    <source>
        <dbReference type="EMBL" id="PON87769.1"/>
    </source>
</evidence>
<dbReference type="Pfam" id="PF00931">
    <property type="entry name" value="NB-ARC"/>
    <property type="match status" value="1"/>
</dbReference>
<evidence type="ECO:0000256" key="4">
    <source>
        <dbReference type="ARBA" id="ARBA00022801"/>
    </source>
</evidence>
<dbReference type="EMBL" id="JXTC01000113">
    <property type="protein sequence ID" value="PON87769.1"/>
    <property type="molecule type" value="Genomic_DNA"/>
</dbReference>
<dbReference type="GO" id="GO:0043531">
    <property type="term" value="F:ADP binding"/>
    <property type="evidence" value="ECO:0007669"/>
    <property type="project" value="InterPro"/>
</dbReference>
<dbReference type="EC" id="3.2.2.6" evidence="1"/>
<evidence type="ECO:0000256" key="3">
    <source>
        <dbReference type="ARBA" id="ARBA00022737"/>
    </source>
</evidence>
<keyword evidence="5" id="KW-0520">NAD</keyword>
<dbReference type="InterPro" id="IPR027417">
    <property type="entry name" value="P-loop_NTPase"/>
</dbReference>
<keyword evidence="3" id="KW-0677">Repeat</keyword>
<dbReference type="PRINTS" id="PR00364">
    <property type="entry name" value="DISEASERSIST"/>
</dbReference>
<evidence type="ECO:0000259" key="8">
    <source>
        <dbReference type="PROSITE" id="PS50104"/>
    </source>
</evidence>
<keyword evidence="2" id="KW-0433">Leucine-rich repeat</keyword>
<dbReference type="AlphaFoldDB" id="A0A2P5EQH8"/>
<dbReference type="PANTHER" id="PTHR11017:SF479">
    <property type="entry name" value="DISEASE RESISTANCE PROTEIN (TIR-NBS-LRR CLASS) FAMILY"/>
    <property type="match status" value="1"/>
</dbReference>
<evidence type="ECO:0000313" key="10">
    <source>
        <dbReference type="Proteomes" id="UP000237000"/>
    </source>
</evidence>
<dbReference type="GO" id="GO:0061809">
    <property type="term" value="F:NAD+ nucleosidase activity, cyclic ADP-ribose generating"/>
    <property type="evidence" value="ECO:0007669"/>
    <property type="project" value="UniProtKB-EC"/>
</dbReference>
<dbReference type="Pfam" id="PF23282">
    <property type="entry name" value="WHD_ROQ1"/>
    <property type="match status" value="1"/>
</dbReference>
<dbReference type="InterPro" id="IPR058192">
    <property type="entry name" value="WHD_ROQ1-like"/>
</dbReference>
<organism evidence="9 10">
    <name type="scientific">Trema orientale</name>
    <name type="common">Charcoal tree</name>
    <name type="synonym">Celtis orientalis</name>
    <dbReference type="NCBI Taxonomy" id="63057"/>
    <lineage>
        <taxon>Eukaryota</taxon>
        <taxon>Viridiplantae</taxon>
        <taxon>Streptophyta</taxon>
        <taxon>Embryophyta</taxon>
        <taxon>Tracheophyta</taxon>
        <taxon>Spermatophyta</taxon>
        <taxon>Magnoliopsida</taxon>
        <taxon>eudicotyledons</taxon>
        <taxon>Gunneridae</taxon>
        <taxon>Pentapetalae</taxon>
        <taxon>rosids</taxon>
        <taxon>fabids</taxon>
        <taxon>Rosales</taxon>
        <taxon>Cannabaceae</taxon>
        <taxon>Trema</taxon>
    </lineage>
</organism>
<evidence type="ECO:0000256" key="1">
    <source>
        <dbReference type="ARBA" id="ARBA00011982"/>
    </source>
</evidence>
<dbReference type="Pfam" id="PF01582">
    <property type="entry name" value="TIR"/>
    <property type="match status" value="1"/>
</dbReference>
<dbReference type="PROSITE" id="PS50104">
    <property type="entry name" value="TIR"/>
    <property type="match status" value="1"/>
</dbReference>
<dbReference type="Gene3D" id="3.40.50.10140">
    <property type="entry name" value="Toll/interleukin-1 receptor homology (TIR) domain"/>
    <property type="match status" value="1"/>
</dbReference>
<evidence type="ECO:0000256" key="5">
    <source>
        <dbReference type="ARBA" id="ARBA00023027"/>
    </source>
</evidence>
<dbReference type="InterPro" id="IPR045344">
    <property type="entry name" value="C-JID"/>
</dbReference>
<evidence type="ECO:0000256" key="2">
    <source>
        <dbReference type="ARBA" id="ARBA00022614"/>
    </source>
</evidence>
<comment type="catalytic activity">
    <reaction evidence="6">
        <text>NAD(+) + H2O = ADP-D-ribose + nicotinamide + H(+)</text>
        <dbReference type="Rhea" id="RHEA:16301"/>
        <dbReference type="ChEBI" id="CHEBI:15377"/>
        <dbReference type="ChEBI" id="CHEBI:15378"/>
        <dbReference type="ChEBI" id="CHEBI:17154"/>
        <dbReference type="ChEBI" id="CHEBI:57540"/>
        <dbReference type="ChEBI" id="CHEBI:57967"/>
        <dbReference type="EC" id="3.2.2.6"/>
    </reaction>
    <physiologicalReaction direction="left-to-right" evidence="6">
        <dbReference type="Rhea" id="RHEA:16302"/>
    </physiologicalReaction>
</comment>
<dbReference type="SUPFAM" id="SSF52058">
    <property type="entry name" value="L domain-like"/>
    <property type="match status" value="1"/>
</dbReference>
<evidence type="ECO:0000256" key="7">
    <source>
        <dbReference type="SAM" id="Coils"/>
    </source>
</evidence>